<gene>
    <name evidence="1" type="ORF">CDEST_15444</name>
</gene>
<accession>A0AAX4J4J4</accession>
<dbReference type="GeneID" id="87951944"/>
<protein>
    <submittedName>
        <fullName evidence="1">Uncharacterized protein</fullName>
    </submittedName>
</protein>
<dbReference type="KEGG" id="cdet:87951944"/>
<dbReference type="AlphaFoldDB" id="A0AAX4J4J4"/>
<keyword evidence="2" id="KW-1185">Reference proteome</keyword>
<reference evidence="2" key="1">
    <citation type="journal article" date="2023" name="bioRxiv">
        <title>Complete genome of the Medicago anthracnose fungus, Colletotrichum destructivum, reveals a mini-chromosome-like region within a core chromosome.</title>
        <authorList>
            <person name="Lapalu N."/>
            <person name="Simon A."/>
            <person name="Lu A."/>
            <person name="Plaumann P.-L."/>
            <person name="Amselem J."/>
            <person name="Pigne S."/>
            <person name="Auger A."/>
            <person name="Koch C."/>
            <person name="Dallery J.-F."/>
            <person name="O'Connell R.J."/>
        </authorList>
    </citation>
    <scope>NUCLEOTIDE SEQUENCE [LARGE SCALE GENOMIC DNA]</scope>
    <source>
        <strain evidence="2">CBS 520.97</strain>
    </source>
</reference>
<proteinExistence type="predicted"/>
<sequence>MESELDRDLNTLIANLESEVIANAPTERRMLRKAKDALQRCLGSATVPEIASIALGEVKALLQWLDDYKKLRASSANVASPLATPRAAVDCHDGVLDKWASELYEGARGVASILDVDVENEQWEVVSRLQSETGQGLGPDGSEQNTPIIVWADDCEHSDGEAMHDMGKFDPMYYEWYL</sequence>
<evidence type="ECO:0000313" key="1">
    <source>
        <dbReference type="EMBL" id="WQF90430.1"/>
    </source>
</evidence>
<dbReference type="RefSeq" id="XP_062787651.1">
    <property type="nucleotide sequence ID" value="XM_062931600.1"/>
</dbReference>
<dbReference type="Proteomes" id="UP001322277">
    <property type="component" value="Chromosome 11"/>
</dbReference>
<evidence type="ECO:0000313" key="2">
    <source>
        <dbReference type="Proteomes" id="UP001322277"/>
    </source>
</evidence>
<organism evidence="1 2">
    <name type="scientific">Colletotrichum destructivum</name>
    <dbReference type="NCBI Taxonomy" id="34406"/>
    <lineage>
        <taxon>Eukaryota</taxon>
        <taxon>Fungi</taxon>
        <taxon>Dikarya</taxon>
        <taxon>Ascomycota</taxon>
        <taxon>Pezizomycotina</taxon>
        <taxon>Sordariomycetes</taxon>
        <taxon>Hypocreomycetidae</taxon>
        <taxon>Glomerellales</taxon>
        <taxon>Glomerellaceae</taxon>
        <taxon>Colletotrichum</taxon>
        <taxon>Colletotrichum destructivum species complex</taxon>
    </lineage>
</organism>
<dbReference type="EMBL" id="CP137315">
    <property type="protein sequence ID" value="WQF90430.1"/>
    <property type="molecule type" value="Genomic_DNA"/>
</dbReference>
<name>A0AAX4J4J4_9PEZI</name>